<dbReference type="Gene3D" id="3.30.420.10">
    <property type="entry name" value="Ribonuclease H-like superfamily/Ribonuclease H"/>
    <property type="match status" value="1"/>
</dbReference>
<accession>A0A2P6QE29</accession>
<dbReference type="InterPro" id="IPR012337">
    <property type="entry name" value="RNaseH-like_sf"/>
</dbReference>
<organism evidence="2 3">
    <name type="scientific">Rosa chinensis</name>
    <name type="common">China rose</name>
    <dbReference type="NCBI Taxonomy" id="74649"/>
    <lineage>
        <taxon>Eukaryota</taxon>
        <taxon>Viridiplantae</taxon>
        <taxon>Streptophyta</taxon>
        <taxon>Embryophyta</taxon>
        <taxon>Tracheophyta</taxon>
        <taxon>Spermatophyta</taxon>
        <taxon>Magnoliopsida</taxon>
        <taxon>eudicotyledons</taxon>
        <taxon>Gunneridae</taxon>
        <taxon>Pentapetalae</taxon>
        <taxon>rosids</taxon>
        <taxon>fabids</taxon>
        <taxon>Rosales</taxon>
        <taxon>Rosaceae</taxon>
        <taxon>Rosoideae</taxon>
        <taxon>Rosoideae incertae sedis</taxon>
        <taxon>Rosa</taxon>
    </lineage>
</organism>
<keyword evidence="3" id="KW-1185">Reference proteome</keyword>
<dbReference type="InterPro" id="IPR036397">
    <property type="entry name" value="RNaseH_sf"/>
</dbReference>
<dbReference type="InterPro" id="IPR044730">
    <property type="entry name" value="RNase_H-like_dom_plant"/>
</dbReference>
<dbReference type="OMA" id="NSGGHWI"/>
<evidence type="ECO:0000313" key="3">
    <source>
        <dbReference type="Proteomes" id="UP000238479"/>
    </source>
</evidence>
<evidence type="ECO:0000313" key="2">
    <source>
        <dbReference type="EMBL" id="PRQ32426.1"/>
    </source>
</evidence>
<gene>
    <name evidence="2" type="ORF">RchiOBHm_Chr5g0046251</name>
</gene>
<comment type="caution">
    <text evidence="2">The sequence shown here is derived from an EMBL/GenBank/DDBJ whole genome shotgun (WGS) entry which is preliminary data.</text>
</comment>
<dbReference type="InterPro" id="IPR053151">
    <property type="entry name" value="RNase_H-like"/>
</dbReference>
<evidence type="ECO:0000259" key="1">
    <source>
        <dbReference type="Pfam" id="PF13456"/>
    </source>
</evidence>
<dbReference type="EMBL" id="PDCK01000043">
    <property type="protein sequence ID" value="PRQ32426.1"/>
    <property type="molecule type" value="Genomic_DNA"/>
</dbReference>
<dbReference type="AlphaFoldDB" id="A0A2P6QE29"/>
<dbReference type="PANTHER" id="PTHR47723">
    <property type="entry name" value="OS05G0353850 PROTEIN"/>
    <property type="match status" value="1"/>
</dbReference>
<sequence>MSGLLCMNVDGAYVSSLQHGGIGGVLRNEKGEFIAGIAYRVPNVSSAYHAELLAIKSGLQLIQALGVSNVALMSDCLETVKVVTAKDQDFSTLGIIVEEIKELLGDLLSIGIHHTYRTTNHVAHRLAGFGFDSDIHMEWFSQAPECVLDALQYDCNHIIH</sequence>
<name>A0A2P6QE29_ROSCH</name>
<proteinExistence type="predicted"/>
<dbReference type="Pfam" id="PF13456">
    <property type="entry name" value="RVT_3"/>
    <property type="match status" value="1"/>
</dbReference>
<protein>
    <submittedName>
        <fullName evidence="2">Putative ribonuclease H-like domain-containing protein</fullName>
    </submittedName>
</protein>
<dbReference type="InterPro" id="IPR002156">
    <property type="entry name" value="RNaseH_domain"/>
</dbReference>
<dbReference type="GO" id="GO:0003676">
    <property type="term" value="F:nucleic acid binding"/>
    <property type="evidence" value="ECO:0007669"/>
    <property type="project" value="InterPro"/>
</dbReference>
<feature type="domain" description="RNase H type-1" evidence="1">
    <location>
        <begin position="8"/>
        <end position="127"/>
    </location>
</feature>
<dbReference type="CDD" id="cd06222">
    <property type="entry name" value="RNase_H_like"/>
    <property type="match status" value="1"/>
</dbReference>
<dbReference type="Gramene" id="PRQ32426">
    <property type="protein sequence ID" value="PRQ32426"/>
    <property type="gene ID" value="RchiOBHm_Chr5g0046251"/>
</dbReference>
<reference evidence="2 3" key="1">
    <citation type="journal article" date="2018" name="Nat. Genet.">
        <title>The Rosa genome provides new insights in the design of modern roses.</title>
        <authorList>
            <person name="Bendahmane M."/>
        </authorList>
    </citation>
    <scope>NUCLEOTIDE SEQUENCE [LARGE SCALE GENOMIC DNA]</scope>
    <source>
        <strain evidence="3">cv. Old Blush</strain>
    </source>
</reference>
<dbReference type="PANTHER" id="PTHR47723:SF24">
    <property type="entry name" value="RNASE H TYPE-1 DOMAIN-CONTAINING PROTEIN"/>
    <property type="match status" value="1"/>
</dbReference>
<dbReference type="SUPFAM" id="SSF53098">
    <property type="entry name" value="Ribonuclease H-like"/>
    <property type="match status" value="1"/>
</dbReference>
<dbReference type="GO" id="GO:0004523">
    <property type="term" value="F:RNA-DNA hybrid ribonuclease activity"/>
    <property type="evidence" value="ECO:0007669"/>
    <property type="project" value="InterPro"/>
</dbReference>
<dbReference type="Proteomes" id="UP000238479">
    <property type="component" value="Chromosome 5"/>
</dbReference>